<dbReference type="Proteomes" id="UP001194468">
    <property type="component" value="Unassembled WGS sequence"/>
</dbReference>
<accession>A0AAD4B9I6</accession>
<proteinExistence type="predicted"/>
<feature type="non-terminal residue" evidence="2">
    <location>
        <position position="167"/>
    </location>
</feature>
<comment type="caution">
    <text evidence="2">The sequence shown here is derived from an EMBL/GenBank/DDBJ whole genome shotgun (WGS) entry which is preliminary data.</text>
</comment>
<dbReference type="AlphaFoldDB" id="A0AAD4B9I6"/>
<dbReference type="EMBL" id="WHUW01000401">
    <property type="protein sequence ID" value="KAF8414935.1"/>
    <property type="molecule type" value="Genomic_DNA"/>
</dbReference>
<evidence type="ECO:0000313" key="2">
    <source>
        <dbReference type="EMBL" id="KAF8414935.1"/>
    </source>
</evidence>
<reference evidence="2" key="1">
    <citation type="submission" date="2019-10" db="EMBL/GenBank/DDBJ databases">
        <authorList>
            <consortium name="DOE Joint Genome Institute"/>
            <person name="Kuo A."/>
            <person name="Miyauchi S."/>
            <person name="Kiss E."/>
            <person name="Drula E."/>
            <person name="Kohler A."/>
            <person name="Sanchez-Garcia M."/>
            <person name="Andreopoulos B."/>
            <person name="Barry K.W."/>
            <person name="Bonito G."/>
            <person name="Buee M."/>
            <person name="Carver A."/>
            <person name="Chen C."/>
            <person name="Cichocki N."/>
            <person name="Clum A."/>
            <person name="Culley D."/>
            <person name="Crous P.W."/>
            <person name="Fauchery L."/>
            <person name="Girlanda M."/>
            <person name="Hayes R."/>
            <person name="Keri Z."/>
            <person name="LaButti K."/>
            <person name="Lipzen A."/>
            <person name="Lombard V."/>
            <person name="Magnuson J."/>
            <person name="Maillard F."/>
            <person name="Morin E."/>
            <person name="Murat C."/>
            <person name="Nolan M."/>
            <person name="Ohm R."/>
            <person name="Pangilinan J."/>
            <person name="Pereira M."/>
            <person name="Perotto S."/>
            <person name="Peter M."/>
            <person name="Riley R."/>
            <person name="Sitrit Y."/>
            <person name="Stielow B."/>
            <person name="Szollosi G."/>
            <person name="Zifcakova L."/>
            <person name="Stursova M."/>
            <person name="Spatafora J.W."/>
            <person name="Tedersoo L."/>
            <person name="Vaario L.-M."/>
            <person name="Yamada A."/>
            <person name="Yan M."/>
            <person name="Wang P."/>
            <person name="Xu J."/>
            <person name="Bruns T."/>
            <person name="Baldrian P."/>
            <person name="Vilgalys R."/>
            <person name="Henrissat B."/>
            <person name="Grigoriev I.V."/>
            <person name="Hibbett D."/>
            <person name="Nagy L.G."/>
            <person name="Martin F.M."/>
        </authorList>
    </citation>
    <scope>NUCLEOTIDE SEQUENCE</scope>
    <source>
        <strain evidence="2">BED1</strain>
    </source>
</reference>
<protein>
    <submittedName>
        <fullName evidence="2">Uncharacterized protein</fullName>
    </submittedName>
</protein>
<sequence length="167" mass="19508">MEVIGLHAAGVLNGIYCNRLHSQLAAQEEKEQNAKKRKGKLMGDGLPKYLTGDEFYQRVVDHEKATEEEELAKEERRKTKETRTKQRMEWKNTEKVRLERNRTRREEYRRELAVWEAERDLARRENRRTQWKRPVLTGIEPAPRKESRKSQATAGGSGDESGENASD</sequence>
<organism evidence="2 3">
    <name type="scientific">Boletus edulis BED1</name>
    <dbReference type="NCBI Taxonomy" id="1328754"/>
    <lineage>
        <taxon>Eukaryota</taxon>
        <taxon>Fungi</taxon>
        <taxon>Dikarya</taxon>
        <taxon>Basidiomycota</taxon>
        <taxon>Agaricomycotina</taxon>
        <taxon>Agaricomycetes</taxon>
        <taxon>Agaricomycetidae</taxon>
        <taxon>Boletales</taxon>
        <taxon>Boletineae</taxon>
        <taxon>Boletaceae</taxon>
        <taxon>Boletoideae</taxon>
        <taxon>Boletus</taxon>
    </lineage>
</organism>
<name>A0AAD4B9I6_BOLED</name>
<feature type="region of interest" description="Disordered" evidence="1">
    <location>
        <begin position="123"/>
        <end position="167"/>
    </location>
</feature>
<feature type="region of interest" description="Disordered" evidence="1">
    <location>
        <begin position="64"/>
        <end position="88"/>
    </location>
</feature>
<reference evidence="2" key="2">
    <citation type="journal article" date="2020" name="Nat. Commun.">
        <title>Large-scale genome sequencing of mycorrhizal fungi provides insights into the early evolution of symbiotic traits.</title>
        <authorList>
            <person name="Miyauchi S."/>
            <person name="Kiss E."/>
            <person name="Kuo A."/>
            <person name="Drula E."/>
            <person name="Kohler A."/>
            <person name="Sanchez-Garcia M."/>
            <person name="Morin E."/>
            <person name="Andreopoulos B."/>
            <person name="Barry K.W."/>
            <person name="Bonito G."/>
            <person name="Buee M."/>
            <person name="Carver A."/>
            <person name="Chen C."/>
            <person name="Cichocki N."/>
            <person name="Clum A."/>
            <person name="Culley D."/>
            <person name="Crous P.W."/>
            <person name="Fauchery L."/>
            <person name="Girlanda M."/>
            <person name="Hayes R.D."/>
            <person name="Keri Z."/>
            <person name="LaButti K."/>
            <person name="Lipzen A."/>
            <person name="Lombard V."/>
            <person name="Magnuson J."/>
            <person name="Maillard F."/>
            <person name="Murat C."/>
            <person name="Nolan M."/>
            <person name="Ohm R.A."/>
            <person name="Pangilinan J."/>
            <person name="Pereira M.F."/>
            <person name="Perotto S."/>
            <person name="Peter M."/>
            <person name="Pfister S."/>
            <person name="Riley R."/>
            <person name="Sitrit Y."/>
            <person name="Stielow J.B."/>
            <person name="Szollosi G."/>
            <person name="Zifcakova L."/>
            <person name="Stursova M."/>
            <person name="Spatafora J.W."/>
            <person name="Tedersoo L."/>
            <person name="Vaario L.M."/>
            <person name="Yamada A."/>
            <person name="Yan M."/>
            <person name="Wang P."/>
            <person name="Xu J."/>
            <person name="Bruns T."/>
            <person name="Baldrian P."/>
            <person name="Vilgalys R."/>
            <person name="Dunand C."/>
            <person name="Henrissat B."/>
            <person name="Grigoriev I.V."/>
            <person name="Hibbett D."/>
            <person name="Nagy L.G."/>
            <person name="Martin F.M."/>
        </authorList>
    </citation>
    <scope>NUCLEOTIDE SEQUENCE</scope>
    <source>
        <strain evidence="2">BED1</strain>
    </source>
</reference>
<keyword evidence="3" id="KW-1185">Reference proteome</keyword>
<gene>
    <name evidence="2" type="ORF">L210DRAFT_3465645</name>
</gene>
<feature type="compositionally biased region" description="Basic and acidic residues" evidence="1">
    <location>
        <begin position="73"/>
        <end position="88"/>
    </location>
</feature>
<evidence type="ECO:0000313" key="3">
    <source>
        <dbReference type="Proteomes" id="UP001194468"/>
    </source>
</evidence>
<evidence type="ECO:0000256" key="1">
    <source>
        <dbReference type="SAM" id="MobiDB-lite"/>
    </source>
</evidence>